<reference evidence="5 7" key="2">
    <citation type="submission" date="2018-08" db="EMBL/GenBank/DDBJ databases">
        <title>Streptomyces kandeliansis sp. nov., an endophytic bacterium isolated from mangrove plant.</title>
        <authorList>
            <person name="Wang R."/>
        </authorList>
    </citation>
    <scope>NUCLEOTIDE SEQUENCE [LARGE SCALE GENOMIC DNA]</scope>
    <source>
        <strain evidence="5">110B</strain>
        <strain evidence="7">H14(2018)</strain>
    </source>
</reference>
<dbReference type="GO" id="GO:0004601">
    <property type="term" value="F:peroxidase activity"/>
    <property type="evidence" value="ECO:0007669"/>
    <property type="project" value="UniProtKB-KW"/>
</dbReference>
<evidence type="ECO:0000256" key="2">
    <source>
        <dbReference type="ARBA" id="ARBA00022525"/>
    </source>
</evidence>
<dbReference type="Pfam" id="PF03098">
    <property type="entry name" value="An_peroxidase"/>
    <property type="match status" value="1"/>
</dbReference>
<organism evidence="5 7">
    <name type="scientific">Micromonospora aurantiaca</name>
    <name type="common">nom. illeg.</name>
    <dbReference type="NCBI Taxonomy" id="47850"/>
    <lineage>
        <taxon>Bacteria</taxon>
        <taxon>Bacillati</taxon>
        <taxon>Actinomycetota</taxon>
        <taxon>Actinomycetes</taxon>
        <taxon>Micromonosporales</taxon>
        <taxon>Micromonosporaceae</taxon>
        <taxon>Micromonospora</taxon>
    </lineage>
</organism>
<feature type="region of interest" description="Disordered" evidence="4">
    <location>
        <begin position="1"/>
        <end position="23"/>
    </location>
</feature>
<evidence type="ECO:0000313" key="7">
    <source>
        <dbReference type="Proteomes" id="UP000253958"/>
    </source>
</evidence>
<dbReference type="Proteomes" id="UP000471364">
    <property type="component" value="Unassembled WGS sequence"/>
</dbReference>
<reference evidence="6 8" key="3">
    <citation type="submission" date="2019-09" db="EMBL/GenBank/DDBJ databases">
        <title>High taxonomic diversity of Micromonospora strains isolated from Medicago sativa nodules in different geographical locations.</title>
        <authorList>
            <person name="Martinez-Hidalgo P."/>
            <person name="Flores-Felix J.D."/>
            <person name="Velazquez E."/>
            <person name="Brau L."/>
            <person name="Trujillo M.E."/>
            <person name="Martinez-Molina E."/>
        </authorList>
    </citation>
    <scope>NUCLEOTIDE SEQUENCE [LARGE SCALE GENOMIC DNA]</scope>
    <source>
        <strain evidence="6 8">ALFB5</strain>
    </source>
</reference>
<dbReference type="InterPro" id="IPR037120">
    <property type="entry name" value="Haem_peroxidase_sf_animal"/>
</dbReference>
<dbReference type="EMBL" id="WAAR01000070">
    <property type="protein sequence ID" value="KAB1111330.1"/>
    <property type="molecule type" value="Genomic_DNA"/>
</dbReference>
<accession>A0A1C6SIY8</accession>
<reference evidence="5 7" key="1">
    <citation type="submission" date="2018-07" db="EMBL/GenBank/DDBJ databases">
        <authorList>
            <person name="Ye Y."/>
        </authorList>
    </citation>
    <scope>NUCLEOTIDE SEQUENCE [LARGE SCALE GENOMIC DNA]</scope>
    <source>
        <strain evidence="5">110B</strain>
        <strain evidence="7">H14(2018)</strain>
    </source>
</reference>
<evidence type="ECO:0000256" key="1">
    <source>
        <dbReference type="ARBA" id="ARBA00004613"/>
    </source>
</evidence>
<name>A0A1C6SIY8_9ACTN</name>
<protein>
    <submittedName>
        <fullName evidence="5">Heme peroxidase</fullName>
    </submittedName>
</protein>
<evidence type="ECO:0000256" key="4">
    <source>
        <dbReference type="SAM" id="MobiDB-lite"/>
    </source>
</evidence>
<dbReference type="Gene3D" id="1.10.640.10">
    <property type="entry name" value="Haem peroxidase domain superfamily, animal type"/>
    <property type="match status" value="1"/>
</dbReference>
<dbReference type="SUPFAM" id="SSF48113">
    <property type="entry name" value="Heme-dependent peroxidases"/>
    <property type="match status" value="1"/>
</dbReference>
<dbReference type="Proteomes" id="UP000253958">
    <property type="component" value="Chromosome"/>
</dbReference>
<dbReference type="InterPro" id="IPR010255">
    <property type="entry name" value="Haem_peroxidase_sf"/>
</dbReference>
<evidence type="ECO:0000313" key="5">
    <source>
        <dbReference type="EMBL" id="AXH92082.1"/>
    </source>
</evidence>
<evidence type="ECO:0000313" key="8">
    <source>
        <dbReference type="Proteomes" id="UP000471364"/>
    </source>
</evidence>
<dbReference type="InterPro" id="IPR019791">
    <property type="entry name" value="Haem_peroxidase_animal"/>
</dbReference>
<dbReference type="GO" id="GO:0020037">
    <property type="term" value="F:heme binding"/>
    <property type="evidence" value="ECO:0007669"/>
    <property type="project" value="InterPro"/>
</dbReference>
<dbReference type="GO" id="GO:0006979">
    <property type="term" value="P:response to oxidative stress"/>
    <property type="evidence" value="ECO:0007669"/>
    <property type="project" value="InterPro"/>
</dbReference>
<dbReference type="EMBL" id="CP031263">
    <property type="protein sequence ID" value="AXH92082.1"/>
    <property type="molecule type" value="Genomic_DNA"/>
</dbReference>
<keyword evidence="5" id="KW-0560">Oxidoreductase</keyword>
<keyword evidence="5" id="KW-0575">Peroxidase</keyword>
<proteinExistence type="predicted"/>
<dbReference type="AlphaFoldDB" id="A0A1C6SIY8"/>
<keyword evidence="8" id="KW-1185">Reference proteome</keyword>
<sequence>MRHGVTQHRGLHVPPGNTAQHGRFGRMFPNLPPRRPTGLPLAEEYGLPGGRLDAGEITPDKLGPVDTGFVYLAQFIDHNITFDPTTVLNQQVDPEAIQAFRPPRLDLDALYGAGPTVDPYLYDQASHGTKLVLGPGGTDFARTAEGVPLIGDPRNDENMLIAHIHLAFIKFHNRVVDGLADGSLTDAVGDRVRSRPAAPGDAPAGRLDDLLSLDNYYNELTYKAQQLVRWHFQWIVVHEYLPLFVGQHIVDDIFENGLRFYDPRPVPYIPVEFAVAAFRVMHSTILPRYQINEKFSAPLFPADRNAPPSPRADLRGGRILPEHSIDWSLFFRTDPNRVPQRAKAFGASLTSALLNLPVSAVPGAKEGALAKSLGSLAVRNMLRSEAQQLPSGQDVARAMGEVPLSDELLDFDGPAYLWYYILKEAEVLTGGHRLGPVGGRLVAEVLLGILKGDPMSYCSAYPAWRPTLAGQNGVFGMVELLRFAGLVPAGRGSGD</sequence>
<keyword evidence="3" id="KW-0325">Glycoprotein</keyword>
<gene>
    <name evidence="5" type="ORF">DVH21_20360</name>
    <name evidence="6" type="ORF">F6X54_16720</name>
</gene>
<comment type="subcellular location">
    <subcellularLocation>
        <location evidence="1">Secreted</location>
    </subcellularLocation>
</comment>
<dbReference type="PANTHER" id="PTHR11475">
    <property type="entry name" value="OXIDASE/PEROXIDASE"/>
    <property type="match status" value="1"/>
</dbReference>
<evidence type="ECO:0000313" key="6">
    <source>
        <dbReference type="EMBL" id="KAB1111330.1"/>
    </source>
</evidence>
<dbReference type="OMA" id="TPLWFYV"/>
<keyword evidence="2" id="KW-0964">Secreted</keyword>
<dbReference type="GO" id="GO:0005576">
    <property type="term" value="C:extracellular region"/>
    <property type="evidence" value="ECO:0007669"/>
    <property type="project" value="UniProtKB-SubCell"/>
</dbReference>
<dbReference type="PANTHER" id="PTHR11475:SF4">
    <property type="entry name" value="CHORION PEROXIDASE"/>
    <property type="match status" value="1"/>
</dbReference>
<feature type="compositionally biased region" description="Basic residues" evidence="4">
    <location>
        <begin position="1"/>
        <end position="11"/>
    </location>
</feature>
<evidence type="ECO:0000256" key="3">
    <source>
        <dbReference type="ARBA" id="ARBA00023180"/>
    </source>
</evidence>